<accession>A0ABU2G832</accession>
<name>A0ABU2G832_9EURY</name>
<dbReference type="RefSeq" id="WP_310930906.1">
    <property type="nucleotide sequence ID" value="NZ_JAMQOQ010000010.1"/>
</dbReference>
<keyword evidence="1" id="KW-0472">Membrane</keyword>
<organism evidence="2 3">
    <name type="scientific">Halogeometricum luteum</name>
    <dbReference type="NCBI Taxonomy" id="2950537"/>
    <lineage>
        <taxon>Archaea</taxon>
        <taxon>Methanobacteriati</taxon>
        <taxon>Methanobacteriota</taxon>
        <taxon>Stenosarchaea group</taxon>
        <taxon>Halobacteria</taxon>
        <taxon>Halobacteriales</taxon>
        <taxon>Haloferacaceae</taxon>
        <taxon>Halogeometricum</taxon>
    </lineage>
</organism>
<feature type="transmembrane region" description="Helical" evidence="1">
    <location>
        <begin position="15"/>
        <end position="36"/>
    </location>
</feature>
<comment type="caution">
    <text evidence="2">The sequence shown here is derived from an EMBL/GenBank/DDBJ whole genome shotgun (WGS) entry which is preliminary data.</text>
</comment>
<feature type="transmembrane region" description="Helical" evidence="1">
    <location>
        <begin position="48"/>
        <end position="67"/>
    </location>
</feature>
<feature type="transmembrane region" description="Helical" evidence="1">
    <location>
        <begin position="87"/>
        <end position="107"/>
    </location>
</feature>
<keyword evidence="1" id="KW-0812">Transmembrane</keyword>
<proteinExistence type="predicted"/>
<protein>
    <submittedName>
        <fullName evidence="2">Uncharacterized protein</fullName>
    </submittedName>
</protein>
<reference evidence="2 3" key="1">
    <citation type="submission" date="2022-06" db="EMBL/GenBank/DDBJ databases">
        <title>Halogeometricum sp. a new haloarchaeum isolate from saline soil.</title>
        <authorList>
            <person name="Strakova D."/>
            <person name="Galisteo C."/>
            <person name="Sanchez-Porro C."/>
            <person name="Ventosa A."/>
        </authorList>
    </citation>
    <scope>NUCLEOTIDE SEQUENCE [LARGE SCALE GENOMIC DNA]</scope>
    <source>
        <strain evidence="3">S3BR25-2</strain>
    </source>
</reference>
<sequence>MASVHSDPTVEPEIALHWIGGGIAAFLLFAVIVRLIETFQTNNQQRTVTGIAIASGLMISIGVSPLGTFAEELAQLFEVVPTQYPEWIKALLTMETVFGLLYGFTVMGESGGLPAVASFGLALLGGLILLYSPPSGLLLILFAWMLMEVSPADRW</sequence>
<keyword evidence="1" id="KW-1133">Transmembrane helix</keyword>
<keyword evidence="3" id="KW-1185">Reference proteome</keyword>
<dbReference type="EMBL" id="JAMQOQ010000010">
    <property type="protein sequence ID" value="MDS0296973.1"/>
    <property type="molecule type" value="Genomic_DNA"/>
</dbReference>
<evidence type="ECO:0000313" key="3">
    <source>
        <dbReference type="Proteomes" id="UP001254813"/>
    </source>
</evidence>
<evidence type="ECO:0000313" key="2">
    <source>
        <dbReference type="EMBL" id="MDS0296973.1"/>
    </source>
</evidence>
<evidence type="ECO:0000256" key="1">
    <source>
        <dbReference type="SAM" id="Phobius"/>
    </source>
</evidence>
<gene>
    <name evidence="2" type="ORF">NDI79_22675</name>
</gene>
<feature type="transmembrane region" description="Helical" evidence="1">
    <location>
        <begin position="119"/>
        <end position="147"/>
    </location>
</feature>
<dbReference type="Proteomes" id="UP001254813">
    <property type="component" value="Unassembled WGS sequence"/>
</dbReference>